<evidence type="ECO:0000313" key="2">
    <source>
        <dbReference type="EMBL" id="KAF5764247.1"/>
    </source>
</evidence>
<organism evidence="2 3">
    <name type="scientific">Helianthus annuus</name>
    <name type="common">Common sunflower</name>
    <dbReference type="NCBI Taxonomy" id="4232"/>
    <lineage>
        <taxon>Eukaryota</taxon>
        <taxon>Viridiplantae</taxon>
        <taxon>Streptophyta</taxon>
        <taxon>Embryophyta</taxon>
        <taxon>Tracheophyta</taxon>
        <taxon>Spermatophyta</taxon>
        <taxon>Magnoliopsida</taxon>
        <taxon>eudicotyledons</taxon>
        <taxon>Gunneridae</taxon>
        <taxon>Pentapetalae</taxon>
        <taxon>asterids</taxon>
        <taxon>campanulids</taxon>
        <taxon>Asterales</taxon>
        <taxon>Asteraceae</taxon>
        <taxon>Asteroideae</taxon>
        <taxon>Heliantheae alliance</taxon>
        <taxon>Heliantheae</taxon>
        <taxon>Helianthus</taxon>
    </lineage>
</organism>
<name>A0A9K3H1V2_HELAN</name>
<keyword evidence="1" id="KW-1133">Transmembrane helix</keyword>
<reference evidence="2" key="1">
    <citation type="journal article" date="2017" name="Nature">
        <title>The sunflower genome provides insights into oil metabolism, flowering and Asterid evolution.</title>
        <authorList>
            <person name="Badouin H."/>
            <person name="Gouzy J."/>
            <person name="Grassa C.J."/>
            <person name="Murat F."/>
            <person name="Staton S.E."/>
            <person name="Cottret L."/>
            <person name="Lelandais-Briere C."/>
            <person name="Owens G.L."/>
            <person name="Carrere S."/>
            <person name="Mayjonade B."/>
            <person name="Legrand L."/>
            <person name="Gill N."/>
            <person name="Kane N.C."/>
            <person name="Bowers J.E."/>
            <person name="Hubner S."/>
            <person name="Bellec A."/>
            <person name="Berard A."/>
            <person name="Berges H."/>
            <person name="Blanchet N."/>
            <person name="Boniface M.C."/>
            <person name="Brunel D."/>
            <person name="Catrice O."/>
            <person name="Chaidir N."/>
            <person name="Claudel C."/>
            <person name="Donnadieu C."/>
            <person name="Faraut T."/>
            <person name="Fievet G."/>
            <person name="Helmstetter N."/>
            <person name="King M."/>
            <person name="Knapp S.J."/>
            <person name="Lai Z."/>
            <person name="Le Paslier M.C."/>
            <person name="Lippi Y."/>
            <person name="Lorenzon L."/>
            <person name="Mandel J.R."/>
            <person name="Marage G."/>
            <person name="Marchand G."/>
            <person name="Marquand E."/>
            <person name="Bret-Mestries E."/>
            <person name="Morien E."/>
            <person name="Nambeesan S."/>
            <person name="Nguyen T."/>
            <person name="Pegot-Espagnet P."/>
            <person name="Pouilly N."/>
            <person name="Raftis F."/>
            <person name="Sallet E."/>
            <person name="Schiex T."/>
            <person name="Thomas J."/>
            <person name="Vandecasteele C."/>
            <person name="Vares D."/>
            <person name="Vear F."/>
            <person name="Vautrin S."/>
            <person name="Crespi M."/>
            <person name="Mangin B."/>
            <person name="Burke J.M."/>
            <person name="Salse J."/>
            <person name="Munos S."/>
            <person name="Vincourt P."/>
            <person name="Rieseberg L.H."/>
            <person name="Langlade N.B."/>
        </authorList>
    </citation>
    <scope>NUCLEOTIDE SEQUENCE</scope>
    <source>
        <tissue evidence="2">Leaves</tissue>
    </source>
</reference>
<feature type="transmembrane region" description="Helical" evidence="1">
    <location>
        <begin position="24"/>
        <end position="42"/>
    </location>
</feature>
<sequence length="69" mass="8195">MFMFLSDYYSCIITNTTDLQTRSCLFLIVCTFVYIHVFVHGWADGWCFDVFSLWVEGLVVFLIIRIKKK</sequence>
<feature type="transmembrane region" description="Helical" evidence="1">
    <location>
        <begin position="48"/>
        <end position="66"/>
    </location>
</feature>
<keyword evidence="1" id="KW-0472">Membrane</keyword>
<evidence type="ECO:0000313" key="3">
    <source>
        <dbReference type="Proteomes" id="UP000215914"/>
    </source>
</evidence>
<accession>A0A9K3H1V2</accession>
<keyword evidence="3" id="KW-1185">Reference proteome</keyword>
<dbReference type="Gramene" id="mRNA:HanXRQr2_Chr15g0689811">
    <property type="protein sequence ID" value="CDS:HanXRQr2_Chr15g0689811.1"/>
    <property type="gene ID" value="HanXRQr2_Chr15g0689811"/>
</dbReference>
<comment type="caution">
    <text evidence="2">The sequence shown here is derived from an EMBL/GenBank/DDBJ whole genome shotgun (WGS) entry which is preliminary data.</text>
</comment>
<reference evidence="2" key="2">
    <citation type="submission" date="2020-06" db="EMBL/GenBank/DDBJ databases">
        <title>Helianthus annuus Genome sequencing and assembly Release 2.</title>
        <authorList>
            <person name="Gouzy J."/>
            <person name="Langlade N."/>
            <person name="Munos S."/>
        </authorList>
    </citation>
    <scope>NUCLEOTIDE SEQUENCE</scope>
    <source>
        <tissue evidence="2">Leaves</tissue>
    </source>
</reference>
<evidence type="ECO:0000256" key="1">
    <source>
        <dbReference type="SAM" id="Phobius"/>
    </source>
</evidence>
<dbReference type="AlphaFoldDB" id="A0A9K3H1V2"/>
<dbReference type="EMBL" id="MNCJ02000330">
    <property type="protein sequence ID" value="KAF5764247.1"/>
    <property type="molecule type" value="Genomic_DNA"/>
</dbReference>
<dbReference type="Proteomes" id="UP000215914">
    <property type="component" value="Unassembled WGS sequence"/>
</dbReference>
<gene>
    <name evidence="2" type="ORF">HanXRQr2_Chr15g0689811</name>
</gene>
<keyword evidence="1" id="KW-0812">Transmembrane</keyword>
<protein>
    <submittedName>
        <fullName evidence="2">Uncharacterized protein</fullName>
    </submittedName>
</protein>
<proteinExistence type="predicted"/>